<dbReference type="Pfam" id="PF13596">
    <property type="entry name" value="PAS_10"/>
    <property type="match status" value="1"/>
</dbReference>
<dbReference type="InterPro" id="IPR013767">
    <property type="entry name" value="PAS_fold"/>
</dbReference>
<evidence type="ECO:0000259" key="10">
    <source>
        <dbReference type="PROSITE" id="PS50109"/>
    </source>
</evidence>
<dbReference type="OrthoDB" id="9784397at2"/>
<dbReference type="Pfam" id="PF00512">
    <property type="entry name" value="HisKA"/>
    <property type="match status" value="1"/>
</dbReference>
<evidence type="ECO:0000256" key="8">
    <source>
        <dbReference type="ARBA" id="ARBA00023012"/>
    </source>
</evidence>
<keyword evidence="5" id="KW-0547">Nucleotide-binding</keyword>
<dbReference type="InterPro" id="IPR000700">
    <property type="entry name" value="PAS-assoc_C"/>
</dbReference>
<dbReference type="GO" id="GO:0000155">
    <property type="term" value="F:phosphorelay sensor kinase activity"/>
    <property type="evidence" value="ECO:0007669"/>
    <property type="project" value="InterPro"/>
</dbReference>
<dbReference type="Gene3D" id="3.30.450.20">
    <property type="entry name" value="PAS domain"/>
    <property type="match status" value="2"/>
</dbReference>
<dbReference type="InterPro" id="IPR036097">
    <property type="entry name" value="HisK_dim/P_sf"/>
</dbReference>
<dbReference type="SMART" id="SM00091">
    <property type="entry name" value="PAS"/>
    <property type="match status" value="1"/>
</dbReference>
<dbReference type="InterPro" id="IPR004358">
    <property type="entry name" value="Sig_transdc_His_kin-like_C"/>
</dbReference>
<evidence type="ECO:0000256" key="7">
    <source>
        <dbReference type="ARBA" id="ARBA00022840"/>
    </source>
</evidence>
<evidence type="ECO:0000256" key="1">
    <source>
        <dbReference type="ARBA" id="ARBA00000085"/>
    </source>
</evidence>
<feature type="domain" description="PAC" evidence="12">
    <location>
        <begin position="99"/>
        <end position="153"/>
    </location>
</feature>
<evidence type="ECO:0000256" key="4">
    <source>
        <dbReference type="ARBA" id="ARBA00022679"/>
    </source>
</evidence>
<keyword evidence="14" id="KW-1185">Reference proteome</keyword>
<dbReference type="Proteomes" id="UP000199337">
    <property type="component" value="Unassembled WGS sequence"/>
</dbReference>
<feature type="domain" description="PAS" evidence="11">
    <location>
        <begin position="154"/>
        <end position="225"/>
    </location>
</feature>
<feature type="coiled-coil region" evidence="9">
    <location>
        <begin position="8"/>
        <end position="42"/>
    </location>
</feature>
<evidence type="ECO:0000259" key="11">
    <source>
        <dbReference type="PROSITE" id="PS50112"/>
    </source>
</evidence>
<dbReference type="GO" id="GO:0005524">
    <property type="term" value="F:ATP binding"/>
    <property type="evidence" value="ECO:0007669"/>
    <property type="project" value="UniProtKB-KW"/>
</dbReference>
<dbReference type="CDD" id="cd00082">
    <property type="entry name" value="HisKA"/>
    <property type="match status" value="1"/>
</dbReference>
<keyword evidence="8" id="KW-0902">Two-component regulatory system</keyword>
<dbReference type="STRING" id="341036.SAMN05660649_01007"/>
<dbReference type="Pfam" id="PF00989">
    <property type="entry name" value="PAS"/>
    <property type="match status" value="1"/>
</dbReference>
<dbReference type="Gene3D" id="1.10.287.130">
    <property type="match status" value="1"/>
</dbReference>
<evidence type="ECO:0000256" key="2">
    <source>
        <dbReference type="ARBA" id="ARBA00012438"/>
    </source>
</evidence>
<dbReference type="NCBIfam" id="TIGR00229">
    <property type="entry name" value="sensory_box"/>
    <property type="match status" value="1"/>
</dbReference>
<protein>
    <recommendedName>
        <fullName evidence="2">histidine kinase</fullName>
        <ecNumber evidence="2">2.7.13.3</ecNumber>
    </recommendedName>
</protein>
<dbReference type="RefSeq" id="WP_092469344.1">
    <property type="nucleotide sequence ID" value="NZ_FOOX01000003.1"/>
</dbReference>
<dbReference type="PANTHER" id="PTHR43065">
    <property type="entry name" value="SENSOR HISTIDINE KINASE"/>
    <property type="match status" value="1"/>
</dbReference>
<evidence type="ECO:0000256" key="9">
    <source>
        <dbReference type="SAM" id="Coils"/>
    </source>
</evidence>
<dbReference type="EC" id="2.7.13.3" evidence="2"/>
<dbReference type="PANTHER" id="PTHR43065:SF46">
    <property type="entry name" value="C4-DICARBOXYLATE TRANSPORT SENSOR PROTEIN DCTB"/>
    <property type="match status" value="1"/>
</dbReference>
<dbReference type="PROSITE" id="PS50113">
    <property type="entry name" value="PAC"/>
    <property type="match status" value="1"/>
</dbReference>
<name>A0A1I2Q109_9FIRM</name>
<evidence type="ECO:0000256" key="3">
    <source>
        <dbReference type="ARBA" id="ARBA00022553"/>
    </source>
</evidence>
<dbReference type="PRINTS" id="PR00344">
    <property type="entry name" value="BCTRLSENSOR"/>
</dbReference>
<feature type="domain" description="Histidine kinase" evidence="10">
    <location>
        <begin position="292"/>
        <end position="496"/>
    </location>
</feature>
<evidence type="ECO:0000256" key="5">
    <source>
        <dbReference type="ARBA" id="ARBA00022741"/>
    </source>
</evidence>
<dbReference type="CDD" id="cd00130">
    <property type="entry name" value="PAS"/>
    <property type="match status" value="1"/>
</dbReference>
<evidence type="ECO:0000256" key="6">
    <source>
        <dbReference type="ARBA" id="ARBA00022777"/>
    </source>
</evidence>
<evidence type="ECO:0000313" key="13">
    <source>
        <dbReference type="EMBL" id="SFG21968.1"/>
    </source>
</evidence>
<dbReference type="PROSITE" id="PS50112">
    <property type="entry name" value="PAS"/>
    <property type="match status" value="1"/>
</dbReference>
<dbReference type="InterPro" id="IPR035965">
    <property type="entry name" value="PAS-like_dom_sf"/>
</dbReference>
<dbReference type="InterPro" id="IPR005467">
    <property type="entry name" value="His_kinase_dom"/>
</dbReference>
<keyword evidence="4" id="KW-0808">Transferase</keyword>
<reference evidence="14" key="1">
    <citation type="submission" date="2016-10" db="EMBL/GenBank/DDBJ databases">
        <authorList>
            <person name="Varghese N."/>
            <person name="Submissions S."/>
        </authorList>
    </citation>
    <scope>NUCLEOTIDE SEQUENCE [LARGE SCALE GENOMIC DNA]</scope>
    <source>
        <strain evidence="14">DSM 17038</strain>
    </source>
</reference>
<sequence>MDYESMTKEQLKEQLKKEVMKRKQAEQALKESEDRFNFILKKLPIVVFAQDKNLHYKWLYNPDSGLLYKGILDKFGAEIISLLNSTSLNKLKHQVLNSGNGQRQEIEVEGKGKTLYFDINIEPLADNDGNIIGITVMAMDISAYKKLEQTVREAEECYRHLVELSPDVIAVHSQQGELIFINKAGVELLGLKSKDEIIGKRVIDYVHPATREITRNKIQFMLNNQMPVPLFCQKLVRVDGAIIDVEATGTPLIFKGKKAIQVIMRDVGERKRFEEEMARLERFNIIGQMAAGLAHEIRNPMTTVRGFLQILMEKKECHPYKEYYDLMIEELDRANDIITRFLSISKSKSNCKVAKNLNEIIKTLYPMIQAEALKSEVTLKLELDDHIPDLQLDENEIRQLLLNLIRNGFEAMSPGKSLTIKTCFNDEDVVLSVQDEGSGIDSQILSKIGTPFFTTKDNGTGLGLAVIRSIAARHNAVDIIETRPEGTIISIRFKTD</sequence>
<comment type="catalytic activity">
    <reaction evidence="1">
        <text>ATP + protein L-histidine = ADP + protein N-phospho-L-histidine.</text>
        <dbReference type="EC" id="2.7.13.3"/>
    </reaction>
</comment>
<dbReference type="InterPro" id="IPR003661">
    <property type="entry name" value="HisK_dim/P_dom"/>
</dbReference>
<organism evidence="13 14">
    <name type="scientific">Desulfotruncus arcticus DSM 17038</name>
    <dbReference type="NCBI Taxonomy" id="1121424"/>
    <lineage>
        <taxon>Bacteria</taxon>
        <taxon>Bacillati</taxon>
        <taxon>Bacillota</taxon>
        <taxon>Clostridia</taxon>
        <taxon>Eubacteriales</taxon>
        <taxon>Desulfallaceae</taxon>
        <taxon>Desulfotruncus</taxon>
    </lineage>
</organism>
<keyword evidence="7" id="KW-0067">ATP-binding</keyword>
<keyword evidence="6" id="KW-0418">Kinase</keyword>
<dbReference type="SUPFAM" id="SSF55785">
    <property type="entry name" value="PYP-like sensor domain (PAS domain)"/>
    <property type="match status" value="2"/>
</dbReference>
<proteinExistence type="predicted"/>
<evidence type="ECO:0000259" key="12">
    <source>
        <dbReference type="PROSITE" id="PS50113"/>
    </source>
</evidence>
<gene>
    <name evidence="13" type="ORF">SAMN05660649_01007</name>
</gene>
<dbReference type="SUPFAM" id="SSF55874">
    <property type="entry name" value="ATPase domain of HSP90 chaperone/DNA topoisomerase II/histidine kinase"/>
    <property type="match status" value="1"/>
</dbReference>
<evidence type="ECO:0000313" key="14">
    <source>
        <dbReference type="Proteomes" id="UP000199337"/>
    </source>
</evidence>
<dbReference type="EMBL" id="FOOX01000003">
    <property type="protein sequence ID" value="SFG21968.1"/>
    <property type="molecule type" value="Genomic_DNA"/>
</dbReference>
<dbReference type="SMART" id="SM00388">
    <property type="entry name" value="HisKA"/>
    <property type="match status" value="1"/>
</dbReference>
<dbReference type="GO" id="GO:0006355">
    <property type="term" value="P:regulation of DNA-templated transcription"/>
    <property type="evidence" value="ECO:0007669"/>
    <property type="project" value="InterPro"/>
</dbReference>
<dbReference type="AlphaFoldDB" id="A0A1I2Q109"/>
<dbReference type="PROSITE" id="PS50109">
    <property type="entry name" value="HIS_KIN"/>
    <property type="match status" value="1"/>
</dbReference>
<dbReference type="Pfam" id="PF02518">
    <property type="entry name" value="HATPase_c"/>
    <property type="match status" value="1"/>
</dbReference>
<accession>A0A1I2Q109</accession>
<dbReference type="Gene3D" id="3.30.565.10">
    <property type="entry name" value="Histidine kinase-like ATPase, C-terminal domain"/>
    <property type="match status" value="1"/>
</dbReference>
<keyword evidence="3" id="KW-0597">Phosphoprotein</keyword>
<dbReference type="InterPro" id="IPR003594">
    <property type="entry name" value="HATPase_dom"/>
</dbReference>
<dbReference type="InterPro" id="IPR036890">
    <property type="entry name" value="HATPase_C_sf"/>
</dbReference>
<keyword evidence="9" id="KW-0175">Coiled coil</keyword>
<dbReference type="SUPFAM" id="SSF47384">
    <property type="entry name" value="Homodimeric domain of signal transducing histidine kinase"/>
    <property type="match status" value="1"/>
</dbReference>
<dbReference type="SMART" id="SM00387">
    <property type="entry name" value="HATPase_c"/>
    <property type="match status" value="1"/>
</dbReference>
<dbReference type="InterPro" id="IPR000014">
    <property type="entry name" value="PAS"/>
</dbReference>